<protein>
    <submittedName>
        <fullName evidence="2">Uncharacterized protein</fullName>
    </submittedName>
</protein>
<feature type="chain" id="PRO_5031492783" evidence="1">
    <location>
        <begin position="21"/>
        <end position="247"/>
    </location>
</feature>
<evidence type="ECO:0000313" key="2">
    <source>
        <dbReference type="EMBL" id="TBM41289.1"/>
    </source>
</evidence>
<proteinExistence type="predicted"/>
<sequence length="247" mass="28072">MRITKKLMIFFIMFSSCSFANSSQSFSGSEEHKPTTSQLTNEDAELRLKNALELGLTKEDLVKYDAIMNGPKGNFFRRGDANYFYVLGAESNSDQESLRYARLWIKAESRYYTNVAKMLRMYDVASLELFGENPVMFDILGRDSSENTPTKFSSSRVGRVKVFIQLTSCSTCDAMVLREMDKLNRGVISGLDIFVANTNGDNKVIRKWATMLKLEPEMVKQRVITLNHASSEQVKNKTIPSLEISFE</sequence>
<dbReference type="Proteomes" id="UP000294145">
    <property type="component" value="Unassembled WGS sequence"/>
</dbReference>
<dbReference type="PROSITE" id="PS51257">
    <property type="entry name" value="PROKAR_LIPOPROTEIN"/>
    <property type="match status" value="1"/>
</dbReference>
<dbReference type="AlphaFoldDB" id="A0A7Z7VMU0"/>
<evidence type="ECO:0000256" key="1">
    <source>
        <dbReference type="SAM" id="SignalP"/>
    </source>
</evidence>
<gene>
    <name evidence="2" type="ORF">EYB64_12000</name>
</gene>
<feature type="signal peptide" evidence="1">
    <location>
        <begin position="1"/>
        <end position="20"/>
    </location>
</feature>
<reference evidence="2 3" key="1">
    <citation type="submission" date="2019-02" db="EMBL/GenBank/DDBJ databases">
        <title>Genomic plasticity associated with the antimicrobial resistance in Vibrio cholerae.</title>
        <authorList>
            <person name="Verma J."/>
            <person name="Bag S."/>
            <person name="Saha B."/>
            <person name="Kumar P."/>
            <person name="Ghosh T.S."/>
            <person name="Dayal M."/>
            <person name="Senapati T."/>
            <person name="Mehra S."/>
            <person name="Dey P."/>
            <person name="Desigamani A."/>
            <person name="Kumar D."/>
            <person name="Rana P."/>
            <person name="Kumar B."/>
            <person name="Maiti T.K."/>
            <person name="Sharma N.C."/>
            <person name="Bhadra R.K."/>
            <person name="Mutreja A."/>
            <person name="Nair G.B."/>
            <person name="Ramamurthy T."/>
            <person name="Das B."/>
        </authorList>
    </citation>
    <scope>NUCLEOTIDE SEQUENCE [LARGE SCALE GENOMIC DNA]</scope>
    <source>
        <strain evidence="2 3">IDH06781</strain>
    </source>
</reference>
<keyword evidence="1" id="KW-0732">Signal</keyword>
<dbReference type="RefSeq" id="WP_154813803.1">
    <property type="nucleotide sequence ID" value="NZ_QEDI01000035.1"/>
</dbReference>
<name>A0A7Z7VMU0_VIBCL</name>
<accession>A0A7Z7VMU0</accession>
<organism evidence="2 3">
    <name type="scientific">Vibrio cholerae</name>
    <dbReference type="NCBI Taxonomy" id="666"/>
    <lineage>
        <taxon>Bacteria</taxon>
        <taxon>Pseudomonadati</taxon>
        <taxon>Pseudomonadota</taxon>
        <taxon>Gammaproteobacteria</taxon>
        <taxon>Vibrionales</taxon>
        <taxon>Vibrionaceae</taxon>
        <taxon>Vibrio</taxon>
    </lineage>
</organism>
<evidence type="ECO:0000313" key="3">
    <source>
        <dbReference type="Proteomes" id="UP000294145"/>
    </source>
</evidence>
<dbReference type="EMBL" id="SISP01000020">
    <property type="protein sequence ID" value="TBM41289.1"/>
    <property type="molecule type" value="Genomic_DNA"/>
</dbReference>
<comment type="caution">
    <text evidence="2">The sequence shown here is derived from an EMBL/GenBank/DDBJ whole genome shotgun (WGS) entry which is preliminary data.</text>
</comment>